<dbReference type="SUPFAM" id="SSF55961">
    <property type="entry name" value="Bet v1-like"/>
    <property type="match status" value="1"/>
</dbReference>
<protein>
    <submittedName>
        <fullName evidence="1">SRPBCC family protein</fullName>
    </submittedName>
</protein>
<proteinExistence type="predicted"/>
<keyword evidence="2" id="KW-1185">Reference proteome</keyword>
<dbReference type="Pfam" id="PF10604">
    <property type="entry name" value="Polyketide_cyc2"/>
    <property type="match status" value="1"/>
</dbReference>
<dbReference type="AlphaFoldDB" id="A0A9X3ZJH8"/>
<dbReference type="InterPro" id="IPR023393">
    <property type="entry name" value="START-like_dom_sf"/>
</dbReference>
<sequence>MNTYLTVGAIAVAIIVATPFLLPASKTVERSAIVPAPANEVFPVIASNEGYQRFNPYKQKDPDLKITMHGPSSGVGSGFAFEGKDGKGTQTITALDDNRSVTMLIDLGAMGKPVTTFGLEPAADGTKVTWSTRMEFGMNPVGRVFGIFLDRMLGPDYELGLKLLAGTVSSRN</sequence>
<comment type="caution">
    <text evidence="1">The sequence shown here is derived from an EMBL/GenBank/DDBJ whole genome shotgun (WGS) entry which is preliminary data.</text>
</comment>
<reference evidence="1" key="1">
    <citation type="submission" date="2022-11" db="EMBL/GenBank/DDBJ databases">
        <title>Draft genome sequence of Hoeflea poritis E7-10 and Hoeflea prorocentri PM5-8, separated from scleractinian coral Porites lutea and marine dinoflagellate.</title>
        <authorList>
            <person name="Zhang G."/>
            <person name="Wei Q."/>
            <person name="Cai L."/>
        </authorList>
    </citation>
    <scope>NUCLEOTIDE SEQUENCE</scope>
    <source>
        <strain evidence="1">PM5-8</strain>
    </source>
</reference>
<dbReference type="InterPro" id="IPR019587">
    <property type="entry name" value="Polyketide_cyclase/dehydratase"/>
</dbReference>
<dbReference type="RefSeq" id="WP_267992611.1">
    <property type="nucleotide sequence ID" value="NZ_JAPJZI010000001.1"/>
</dbReference>
<dbReference type="CDD" id="cd07818">
    <property type="entry name" value="SRPBCC_1"/>
    <property type="match status" value="1"/>
</dbReference>
<evidence type="ECO:0000313" key="2">
    <source>
        <dbReference type="Proteomes" id="UP001151234"/>
    </source>
</evidence>
<dbReference type="Proteomes" id="UP001151234">
    <property type="component" value="Unassembled WGS sequence"/>
</dbReference>
<name>A0A9X3ZJH8_9HYPH</name>
<organism evidence="1 2">
    <name type="scientific">Hoeflea prorocentri</name>
    <dbReference type="NCBI Taxonomy" id="1922333"/>
    <lineage>
        <taxon>Bacteria</taxon>
        <taxon>Pseudomonadati</taxon>
        <taxon>Pseudomonadota</taxon>
        <taxon>Alphaproteobacteria</taxon>
        <taxon>Hyphomicrobiales</taxon>
        <taxon>Rhizobiaceae</taxon>
        <taxon>Hoeflea</taxon>
    </lineage>
</organism>
<gene>
    <name evidence="1" type="ORF">OQ273_19640</name>
</gene>
<accession>A0A9X3ZJH8</accession>
<evidence type="ECO:0000313" key="1">
    <source>
        <dbReference type="EMBL" id="MDA5400796.1"/>
    </source>
</evidence>
<dbReference type="Gene3D" id="3.30.530.20">
    <property type="match status" value="1"/>
</dbReference>
<dbReference type="EMBL" id="JAPJZI010000001">
    <property type="protein sequence ID" value="MDA5400796.1"/>
    <property type="molecule type" value="Genomic_DNA"/>
</dbReference>